<dbReference type="Proteomes" id="UP001632037">
    <property type="component" value="Unassembled WGS sequence"/>
</dbReference>
<dbReference type="EMBL" id="JBIMZQ010000014">
    <property type="protein sequence ID" value="KAL3667203.1"/>
    <property type="molecule type" value="Genomic_DNA"/>
</dbReference>
<protein>
    <submittedName>
        <fullName evidence="2">Uncharacterized protein</fullName>
    </submittedName>
</protein>
<keyword evidence="3" id="KW-1185">Reference proteome</keyword>
<reference evidence="2 3" key="1">
    <citation type="submission" date="2024-09" db="EMBL/GenBank/DDBJ databases">
        <title>Genome sequencing and assembly of Phytophthora oleae, isolate VK10A, causative agent of rot of olive drupes.</title>
        <authorList>
            <person name="Conti Taguali S."/>
            <person name="Riolo M."/>
            <person name="La Spada F."/>
            <person name="Cacciola S.O."/>
            <person name="Dionisio G."/>
        </authorList>
    </citation>
    <scope>NUCLEOTIDE SEQUENCE [LARGE SCALE GENOMIC DNA]</scope>
    <source>
        <strain evidence="2 3">VK10A</strain>
    </source>
</reference>
<proteinExistence type="predicted"/>
<name>A0ABD3FJW6_9STRA</name>
<feature type="transmembrane region" description="Helical" evidence="1">
    <location>
        <begin position="74"/>
        <end position="99"/>
    </location>
</feature>
<evidence type="ECO:0000313" key="2">
    <source>
        <dbReference type="EMBL" id="KAL3667203.1"/>
    </source>
</evidence>
<sequence length="101" mass="11468">MMDEDSTNDTFDYEQFLLAEQVRKYYYHGLYPVGIFVIWTLLRADCYNLSGCDSLGNPPILYASKVSKQICVRILFGILRLVPVAAAWECYFAALVAALQS</sequence>
<dbReference type="AlphaFoldDB" id="A0ABD3FJW6"/>
<feature type="transmembrane region" description="Helical" evidence="1">
    <location>
        <begin position="25"/>
        <end position="42"/>
    </location>
</feature>
<organism evidence="2 3">
    <name type="scientific">Phytophthora oleae</name>
    <dbReference type="NCBI Taxonomy" id="2107226"/>
    <lineage>
        <taxon>Eukaryota</taxon>
        <taxon>Sar</taxon>
        <taxon>Stramenopiles</taxon>
        <taxon>Oomycota</taxon>
        <taxon>Peronosporomycetes</taxon>
        <taxon>Peronosporales</taxon>
        <taxon>Peronosporaceae</taxon>
        <taxon>Phytophthora</taxon>
    </lineage>
</organism>
<keyword evidence="1" id="KW-1133">Transmembrane helix</keyword>
<keyword evidence="1" id="KW-0472">Membrane</keyword>
<keyword evidence="1" id="KW-0812">Transmembrane</keyword>
<gene>
    <name evidence="2" type="ORF">V7S43_007438</name>
</gene>
<evidence type="ECO:0000256" key="1">
    <source>
        <dbReference type="SAM" id="Phobius"/>
    </source>
</evidence>
<accession>A0ABD3FJW6</accession>
<evidence type="ECO:0000313" key="3">
    <source>
        <dbReference type="Proteomes" id="UP001632037"/>
    </source>
</evidence>
<comment type="caution">
    <text evidence="2">The sequence shown here is derived from an EMBL/GenBank/DDBJ whole genome shotgun (WGS) entry which is preliminary data.</text>
</comment>